<dbReference type="CDD" id="cd07770">
    <property type="entry name" value="ASKHA_NBD_FGGY_GntK"/>
    <property type="match status" value="1"/>
</dbReference>
<evidence type="ECO:0000259" key="6">
    <source>
        <dbReference type="Pfam" id="PF02782"/>
    </source>
</evidence>
<dbReference type="RefSeq" id="WP_310006608.1">
    <property type="nucleotide sequence ID" value="NZ_JAVDTX010000004.1"/>
</dbReference>
<dbReference type="InterPro" id="IPR000577">
    <property type="entry name" value="Carb_kinase_FGGY"/>
</dbReference>
<dbReference type="InterPro" id="IPR018485">
    <property type="entry name" value="FGGY_C"/>
</dbReference>
<dbReference type="PIRSF" id="PIRSF000538">
    <property type="entry name" value="GlpK"/>
    <property type="match status" value="1"/>
</dbReference>
<organism evidence="7 8">
    <name type="scientific">Flavobacterium granuli</name>
    <dbReference type="NCBI Taxonomy" id="280093"/>
    <lineage>
        <taxon>Bacteria</taxon>
        <taxon>Pseudomonadati</taxon>
        <taxon>Bacteroidota</taxon>
        <taxon>Flavobacteriia</taxon>
        <taxon>Flavobacteriales</taxon>
        <taxon>Flavobacteriaceae</taxon>
        <taxon>Flavobacterium</taxon>
    </lineage>
</organism>
<dbReference type="PANTHER" id="PTHR43095:SF2">
    <property type="entry name" value="GLUCONOKINASE"/>
    <property type="match status" value="1"/>
</dbReference>
<reference evidence="7 8" key="1">
    <citation type="submission" date="2023-07" db="EMBL/GenBank/DDBJ databases">
        <title>Sorghum-associated microbial communities from plants grown in Nebraska, USA.</title>
        <authorList>
            <person name="Schachtman D."/>
        </authorList>
    </citation>
    <scope>NUCLEOTIDE SEQUENCE [LARGE SCALE GENOMIC DNA]</scope>
    <source>
        <strain evidence="7 8">BE124</strain>
    </source>
</reference>
<protein>
    <submittedName>
        <fullName evidence="7">Gluconokinase</fullName>
        <ecNumber evidence="7">2.7.1.12</ecNumber>
    </submittedName>
</protein>
<evidence type="ECO:0000256" key="3">
    <source>
        <dbReference type="ARBA" id="ARBA00022777"/>
    </source>
</evidence>
<dbReference type="InterPro" id="IPR018483">
    <property type="entry name" value="Carb_kinase_FGGY_CS"/>
</dbReference>
<name>A0ABU1S5H4_9FLAO</name>
<feature type="domain" description="Carbohydrate kinase FGGY C-terminal" evidence="6">
    <location>
        <begin position="243"/>
        <end position="430"/>
    </location>
</feature>
<keyword evidence="3 4" id="KW-0418">Kinase</keyword>
<dbReference type="SUPFAM" id="SSF53067">
    <property type="entry name" value="Actin-like ATPase domain"/>
    <property type="match status" value="2"/>
</dbReference>
<dbReference type="InterPro" id="IPR043129">
    <property type="entry name" value="ATPase_NBD"/>
</dbReference>
<comment type="similarity">
    <text evidence="1 4">Belongs to the FGGY kinase family.</text>
</comment>
<dbReference type="InterPro" id="IPR050406">
    <property type="entry name" value="FGGY_Carb_Kinase"/>
</dbReference>
<evidence type="ECO:0000313" key="7">
    <source>
        <dbReference type="EMBL" id="MDR6845374.1"/>
    </source>
</evidence>
<evidence type="ECO:0000256" key="1">
    <source>
        <dbReference type="ARBA" id="ARBA00009156"/>
    </source>
</evidence>
<dbReference type="EC" id="2.7.1.12" evidence="7"/>
<proteinExistence type="inferred from homology"/>
<dbReference type="PROSITE" id="PS00445">
    <property type="entry name" value="FGGY_KINASES_2"/>
    <property type="match status" value="1"/>
</dbReference>
<evidence type="ECO:0000256" key="2">
    <source>
        <dbReference type="ARBA" id="ARBA00022679"/>
    </source>
</evidence>
<gene>
    <name evidence="7" type="ORF">J2W95_002081</name>
</gene>
<dbReference type="PROSITE" id="PS00933">
    <property type="entry name" value="FGGY_KINASES_1"/>
    <property type="match status" value="1"/>
</dbReference>
<keyword evidence="8" id="KW-1185">Reference proteome</keyword>
<dbReference type="EMBL" id="JAVDTX010000004">
    <property type="protein sequence ID" value="MDR6845374.1"/>
    <property type="molecule type" value="Genomic_DNA"/>
</dbReference>
<dbReference type="InterPro" id="IPR018484">
    <property type="entry name" value="FGGY_N"/>
</dbReference>
<accession>A0ABU1S5H4</accession>
<evidence type="ECO:0000256" key="4">
    <source>
        <dbReference type="RuleBase" id="RU003733"/>
    </source>
</evidence>
<evidence type="ECO:0000259" key="5">
    <source>
        <dbReference type="Pfam" id="PF00370"/>
    </source>
</evidence>
<comment type="caution">
    <text evidence="7">The sequence shown here is derived from an EMBL/GenBank/DDBJ whole genome shotgun (WGS) entry which is preliminary data.</text>
</comment>
<keyword evidence="2 4" id="KW-0808">Transferase</keyword>
<feature type="domain" description="Carbohydrate kinase FGGY N-terminal" evidence="5">
    <location>
        <begin position="6"/>
        <end position="219"/>
    </location>
</feature>
<dbReference type="Proteomes" id="UP001261871">
    <property type="component" value="Unassembled WGS sequence"/>
</dbReference>
<dbReference type="Pfam" id="PF00370">
    <property type="entry name" value="FGGY_N"/>
    <property type="match status" value="1"/>
</dbReference>
<dbReference type="Gene3D" id="3.30.420.40">
    <property type="match status" value="2"/>
</dbReference>
<dbReference type="Pfam" id="PF02782">
    <property type="entry name" value="FGGY_C"/>
    <property type="match status" value="1"/>
</dbReference>
<dbReference type="PANTHER" id="PTHR43095">
    <property type="entry name" value="SUGAR KINASE"/>
    <property type="match status" value="1"/>
</dbReference>
<dbReference type="GO" id="GO:0046316">
    <property type="term" value="F:gluconokinase activity"/>
    <property type="evidence" value="ECO:0007669"/>
    <property type="project" value="UniProtKB-EC"/>
</dbReference>
<sequence>MEKTHIGIDIGTTATKAICFDANGNVLHQITKEYPMYHSEENWSTQKPNEILDSVLACIKEITKDTQPEFISFSAAMQSILIINEDGFPISDALLWADNRATSIASALKNSDFGSIFYQKTGIPIHPFSPMTKLIWLKENEPSLFNNAFKFISLKEYIWHKLTGEYATDTSMASGTGIMNIHTLKWDETILNYLNIKENQLSKIVPSTHKSKGINDEFLYILGGGDGPLANLGTGSMEKNRIALSIGTSGAVRIPINEPYIDSEMRTQCYHLIDNQYLKLGAVNNGAIILQWLKESLLKTNESYESLLEQAKEIPAGSDGLLFVPYLLGERAPIWDAEAQGTLLGIKITHHKAHFIRATLEGILFGLFSVVEILLPDPKIRKETTVMVSGGFGKSELWLQMVADIFQMKVVVSETIEGAAWGAVLIGFKAIGNTNSFENKTEASFYPNPNHRLIYEKAFEKFKKVYPLLKDI</sequence>
<evidence type="ECO:0000313" key="8">
    <source>
        <dbReference type="Proteomes" id="UP001261871"/>
    </source>
</evidence>